<dbReference type="Proteomes" id="UP000789860">
    <property type="component" value="Unassembled WGS sequence"/>
</dbReference>
<evidence type="ECO:0000313" key="2">
    <source>
        <dbReference type="Proteomes" id="UP000789860"/>
    </source>
</evidence>
<name>A0ACA9NMI1_9GLOM</name>
<evidence type="ECO:0000313" key="1">
    <source>
        <dbReference type="EMBL" id="CAG8656809.1"/>
    </source>
</evidence>
<keyword evidence="2" id="KW-1185">Reference proteome</keyword>
<feature type="non-terminal residue" evidence="1">
    <location>
        <position position="228"/>
    </location>
</feature>
<organism evidence="1 2">
    <name type="scientific">Scutellospora calospora</name>
    <dbReference type="NCBI Taxonomy" id="85575"/>
    <lineage>
        <taxon>Eukaryota</taxon>
        <taxon>Fungi</taxon>
        <taxon>Fungi incertae sedis</taxon>
        <taxon>Mucoromycota</taxon>
        <taxon>Glomeromycotina</taxon>
        <taxon>Glomeromycetes</taxon>
        <taxon>Diversisporales</taxon>
        <taxon>Gigasporaceae</taxon>
        <taxon>Scutellospora</taxon>
    </lineage>
</organism>
<protein>
    <submittedName>
        <fullName evidence="1">2457_t:CDS:1</fullName>
    </submittedName>
</protein>
<sequence>MMQLECLELLDVLTEEQTTKAYETMDETMRNLSFDNPQGLKYFLEVLKDVSLDNNSNDDDQEEEIIYLPSYVQLAPPVKKKVPPPVPPVVPSPKVPDKEGTREMYNCEPCCQNEMKINEEIGVEKEQSKNKENKDETYPAHLKDTKLDELGYEADNEDDNADPGEVDVGGTNEEEREMDELTARITQVSKVKTKTPEGKDVKSEPRIKRKRRLKSGQDNTARITNKKT</sequence>
<comment type="caution">
    <text evidence="1">The sequence shown here is derived from an EMBL/GenBank/DDBJ whole genome shotgun (WGS) entry which is preliminary data.</text>
</comment>
<proteinExistence type="predicted"/>
<reference evidence="1" key="1">
    <citation type="submission" date="2021-06" db="EMBL/GenBank/DDBJ databases">
        <authorList>
            <person name="Kallberg Y."/>
            <person name="Tangrot J."/>
            <person name="Rosling A."/>
        </authorList>
    </citation>
    <scope>NUCLEOTIDE SEQUENCE</scope>
    <source>
        <strain evidence="1">AU212A</strain>
    </source>
</reference>
<gene>
    <name evidence="1" type="ORF">SCALOS_LOCUS8879</name>
</gene>
<dbReference type="EMBL" id="CAJVPM010025169">
    <property type="protein sequence ID" value="CAG8656809.1"/>
    <property type="molecule type" value="Genomic_DNA"/>
</dbReference>
<accession>A0ACA9NMI1</accession>